<keyword evidence="6" id="KW-0653">Protein transport</keyword>
<dbReference type="Gene3D" id="2.30.42.10">
    <property type="match status" value="1"/>
</dbReference>
<dbReference type="Gene3D" id="2.30.30.830">
    <property type="match status" value="1"/>
</dbReference>
<organism evidence="11">
    <name type="scientific">marine metagenome</name>
    <dbReference type="NCBI Taxonomy" id="408172"/>
    <lineage>
        <taxon>unclassified sequences</taxon>
        <taxon>metagenomes</taxon>
        <taxon>ecological metagenomes</taxon>
    </lineage>
</organism>
<feature type="transmembrane region" description="Helical" evidence="9">
    <location>
        <begin position="33"/>
        <end position="55"/>
    </location>
</feature>
<evidence type="ECO:0000256" key="2">
    <source>
        <dbReference type="ARBA" id="ARBA00022448"/>
    </source>
</evidence>
<reference evidence="11" key="1">
    <citation type="submission" date="2018-05" db="EMBL/GenBank/DDBJ databases">
        <authorList>
            <person name="Lanie J.A."/>
            <person name="Ng W.-L."/>
            <person name="Kazmierczak K.M."/>
            <person name="Andrzejewski T.M."/>
            <person name="Davidsen T.M."/>
            <person name="Wayne K.J."/>
            <person name="Tettelin H."/>
            <person name="Glass J.I."/>
            <person name="Rusch D."/>
            <person name="Podicherti R."/>
            <person name="Tsui H.-C.T."/>
            <person name="Winkler M.E."/>
        </authorList>
    </citation>
    <scope>NUCLEOTIDE SEQUENCE</scope>
</reference>
<keyword evidence="7 9" id="KW-1133">Transmembrane helix</keyword>
<dbReference type="AlphaFoldDB" id="A0A381UDI2"/>
<feature type="non-terminal residue" evidence="11">
    <location>
        <position position="296"/>
    </location>
</feature>
<name>A0A381UDI2_9ZZZZ</name>
<evidence type="ECO:0000256" key="6">
    <source>
        <dbReference type="ARBA" id="ARBA00022927"/>
    </source>
</evidence>
<keyword evidence="3" id="KW-1003">Cell membrane</keyword>
<dbReference type="EMBL" id="UINC01006154">
    <property type="protein sequence ID" value="SVA25811.1"/>
    <property type="molecule type" value="Genomic_DNA"/>
</dbReference>
<comment type="subcellular location">
    <subcellularLocation>
        <location evidence="1">Cell inner membrane</location>
    </subcellularLocation>
</comment>
<dbReference type="InterPro" id="IPR024961">
    <property type="entry name" value="T2SS_GspC_N"/>
</dbReference>
<evidence type="ECO:0000256" key="4">
    <source>
        <dbReference type="ARBA" id="ARBA00022519"/>
    </source>
</evidence>
<evidence type="ECO:0000256" key="9">
    <source>
        <dbReference type="SAM" id="Phobius"/>
    </source>
</evidence>
<dbReference type="GO" id="GO:0005886">
    <property type="term" value="C:plasma membrane"/>
    <property type="evidence" value="ECO:0007669"/>
    <property type="project" value="UniProtKB-SubCell"/>
</dbReference>
<feature type="domain" description="Type II secretion system protein GspC N-terminal" evidence="10">
    <location>
        <begin position="39"/>
        <end position="187"/>
    </location>
</feature>
<dbReference type="InterPro" id="IPR036034">
    <property type="entry name" value="PDZ_sf"/>
</dbReference>
<keyword evidence="8 9" id="KW-0472">Membrane</keyword>
<accession>A0A381UDI2</accession>
<evidence type="ECO:0000256" key="8">
    <source>
        <dbReference type="ARBA" id="ARBA00023136"/>
    </source>
</evidence>
<evidence type="ECO:0000256" key="3">
    <source>
        <dbReference type="ARBA" id="ARBA00022475"/>
    </source>
</evidence>
<keyword evidence="4" id="KW-0997">Cell inner membrane</keyword>
<dbReference type="Pfam" id="PF11356">
    <property type="entry name" value="T2SSC"/>
    <property type="match status" value="1"/>
</dbReference>
<proteinExistence type="predicted"/>
<evidence type="ECO:0000256" key="7">
    <source>
        <dbReference type="ARBA" id="ARBA00022989"/>
    </source>
</evidence>
<keyword evidence="2" id="KW-0813">Transport</keyword>
<evidence type="ECO:0000259" key="10">
    <source>
        <dbReference type="Pfam" id="PF11356"/>
    </source>
</evidence>
<protein>
    <recommendedName>
        <fullName evidence="10">Type II secretion system protein GspC N-terminal domain-containing protein</fullName>
    </recommendedName>
</protein>
<dbReference type="GO" id="GO:0015031">
    <property type="term" value="P:protein transport"/>
    <property type="evidence" value="ECO:0007669"/>
    <property type="project" value="UniProtKB-KW"/>
</dbReference>
<evidence type="ECO:0000256" key="1">
    <source>
        <dbReference type="ARBA" id="ARBA00004533"/>
    </source>
</evidence>
<evidence type="ECO:0000256" key="5">
    <source>
        <dbReference type="ARBA" id="ARBA00022692"/>
    </source>
</evidence>
<dbReference type="SUPFAM" id="SSF50156">
    <property type="entry name" value="PDZ domain-like"/>
    <property type="match status" value="1"/>
</dbReference>
<sequence length="296" mass="33967">MKISSLLSKKPIKNIYFNYGQIIESKSKIIPMYVLPIILITIISWQLSKIFWLFFTDDTTREIIKIPKLMSKAIITESHIQPNKQNISSILSAHLFGLSSSYENNPTLIRSTELTIENLTETNLSLLLIGTIKDNNNKLSMAIIVNDQKEEQVYKINDEILPDIILHSIYPDQIVLRRNGILESLKLPKNKNDDIFLINNNRTDNKTNSTFNNRGPMALQTDIADLLKPTPYFENGKQKGYKIYPGDNSQQLENFGLINGDLVTHINELPLDDPLLAMKMFQDMKMTRQLSLTIER</sequence>
<keyword evidence="5 9" id="KW-0812">Transmembrane</keyword>
<gene>
    <name evidence="11" type="ORF">METZ01_LOCUS78665</name>
</gene>
<evidence type="ECO:0000313" key="11">
    <source>
        <dbReference type="EMBL" id="SVA25811.1"/>
    </source>
</evidence>